<sequence length="114" mass="12980">MPRYQITLINHSAGRYRGILADLESRSQIDFRDCSKHRQDGRQVITGHSSPDLPGWFLEMSFVGDGVFSITLSNPHFRIEFPECELDETDTEPCIIGWTDDVQAQRESPKGRVA</sequence>
<dbReference type="EMBL" id="WOTE01000027">
    <property type="protein sequence ID" value="NHO40575.1"/>
    <property type="molecule type" value="Genomic_DNA"/>
</dbReference>
<dbReference type="PATRIC" id="fig|431306.5.peg.1846"/>
<keyword evidence="4" id="KW-1185">Reference proteome</keyword>
<dbReference type="OrthoDB" id="7220719at2"/>
<dbReference type="RefSeq" id="WP_157065331.1">
    <property type="nucleotide sequence ID" value="NZ_LN609302.1"/>
</dbReference>
<evidence type="ECO:0000313" key="1">
    <source>
        <dbReference type="EMBL" id="CEF56141.1"/>
    </source>
</evidence>
<dbReference type="EMBL" id="LN609302">
    <property type="protein sequence ID" value="CEF56141.1"/>
    <property type="molecule type" value="Genomic_DNA"/>
</dbReference>
<name>A0A0U5F4X2_9PROT</name>
<organism evidence="1 3">
    <name type="scientific">Acetobacter ghanensis</name>
    <dbReference type="NCBI Taxonomy" id="431306"/>
    <lineage>
        <taxon>Bacteria</taxon>
        <taxon>Pseudomonadati</taxon>
        <taxon>Pseudomonadota</taxon>
        <taxon>Alphaproteobacteria</taxon>
        <taxon>Acetobacterales</taxon>
        <taxon>Acetobacteraceae</taxon>
        <taxon>Acetobacter</taxon>
    </lineage>
</organism>
<evidence type="ECO:0000313" key="4">
    <source>
        <dbReference type="Proteomes" id="UP000657200"/>
    </source>
</evidence>
<dbReference type="STRING" id="431306.AGA_1805"/>
<reference evidence="3" key="1">
    <citation type="submission" date="2014-09" db="EMBL/GenBank/DDBJ databases">
        <authorList>
            <person name="Illeghems K.G."/>
        </authorList>
    </citation>
    <scope>NUCLEOTIDE SEQUENCE [LARGE SCALE GENOMIC DNA]</scope>
    <source>
        <strain evidence="3">LMG 23848T</strain>
    </source>
</reference>
<evidence type="ECO:0000313" key="2">
    <source>
        <dbReference type="EMBL" id="NHO40575.1"/>
    </source>
</evidence>
<accession>A0A0U5F4X2</accession>
<proteinExistence type="predicted"/>
<dbReference type="Proteomes" id="UP000657200">
    <property type="component" value="Unassembled WGS sequence"/>
</dbReference>
<dbReference type="AlphaFoldDB" id="A0A0U5F4X2"/>
<reference evidence="1" key="2">
    <citation type="submission" date="2014-09" db="EMBL/GenBank/DDBJ databases">
        <authorList>
            <person name="Magalhaes I.L.F."/>
            <person name="Oliveira U."/>
            <person name="Santos F.R."/>
            <person name="Vidigal T.H.D.A."/>
            <person name="Brescovit A.D."/>
            <person name="Santos A.J."/>
        </authorList>
    </citation>
    <scope>NUCLEOTIDE SEQUENCE</scope>
    <source>
        <strain evidence="1">LMG 23848T</strain>
    </source>
</reference>
<evidence type="ECO:0000313" key="3">
    <source>
        <dbReference type="Proteomes" id="UP000068250"/>
    </source>
</evidence>
<dbReference type="Proteomes" id="UP000068250">
    <property type="component" value="Chromosome I"/>
</dbReference>
<reference evidence="2 4" key="3">
    <citation type="journal article" date="2020" name="Int. J. Syst. Evol. Microbiol.">
        <title>Novel acetic acid bacteria from cider fermentations: Acetobacter conturbans sp. nov. and Acetobacter fallax sp. nov.</title>
        <authorList>
            <person name="Sombolestani A.S."/>
            <person name="Cleenwerck I."/>
            <person name="Cnockaert M."/>
            <person name="Borremans W."/>
            <person name="Wieme A.D."/>
            <person name="De Vuyst L."/>
            <person name="Vandamme P."/>
        </authorList>
    </citation>
    <scope>NUCLEOTIDE SEQUENCE [LARGE SCALE GENOMIC DNA]</scope>
    <source>
        <strain evidence="2 4">LMG 23848</strain>
    </source>
</reference>
<gene>
    <name evidence="1" type="ORF">AGA_1805</name>
    <name evidence="2" type="ORF">GOB80_13055</name>
</gene>
<protein>
    <submittedName>
        <fullName evidence="1">Uncharacterized protein</fullName>
    </submittedName>
</protein>